<feature type="domain" description="XdhC- CoxI" evidence="1">
    <location>
        <begin position="13"/>
        <end position="72"/>
    </location>
</feature>
<dbReference type="InterPro" id="IPR027051">
    <property type="entry name" value="XdhC_Rossmann_dom"/>
</dbReference>
<evidence type="ECO:0000259" key="2">
    <source>
        <dbReference type="Pfam" id="PF13478"/>
    </source>
</evidence>
<proteinExistence type="predicted"/>
<accession>A0A2Z4Y936</accession>
<dbReference type="AlphaFoldDB" id="A0A2Z4Y936"/>
<sequence>MASNVYEAIAELLRSGKKGALITLIETIGSTPRKAGAKMLVTEDGRLVGTVGGGCVEADLVAYARQAMREGKLLVREVDLTAKSRDENDMLCGGKMKALIEPIRPEEKVIIFGGGHISRALHEVLALLEFQITVTDDRPQFANPERFPKAQNIIAAPFEEQFSRLNVDPTTAIIIVTRGHSYDEYCMEEALKTNAGFIALVGSRTKYAVFRKNLREKGFTDEQLNRVLCPAGLAIGAETPEEIAVSIAAQLVAWRRTGQPSCAPESRKPAASS</sequence>
<dbReference type="InterPro" id="IPR003777">
    <property type="entry name" value="XdhC_CoxI"/>
</dbReference>
<dbReference type="EMBL" id="CP030759">
    <property type="protein sequence ID" value="AXA37389.1"/>
    <property type="molecule type" value="Genomic_DNA"/>
</dbReference>
<dbReference type="PANTHER" id="PTHR30388">
    <property type="entry name" value="ALDEHYDE OXIDOREDUCTASE MOLYBDENUM COFACTOR ASSEMBLY PROTEIN"/>
    <property type="match status" value="1"/>
</dbReference>
<dbReference type="Pfam" id="PF13478">
    <property type="entry name" value="XdhC_C"/>
    <property type="match status" value="1"/>
</dbReference>
<dbReference type="Pfam" id="PF02625">
    <property type="entry name" value="XdhC_CoxI"/>
    <property type="match status" value="1"/>
</dbReference>
<protein>
    <submittedName>
        <fullName evidence="3">Xanthine and CO dehydrogenases maturation factor, XdhC/CoxF family</fullName>
    </submittedName>
</protein>
<dbReference type="Proteomes" id="UP000262583">
    <property type="component" value="Chromosome"/>
</dbReference>
<evidence type="ECO:0000313" key="3">
    <source>
        <dbReference type="EMBL" id="AXA37389.1"/>
    </source>
</evidence>
<feature type="domain" description="XdhC Rossmann" evidence="2">
    <location>
        <begin position="109"/>
        <end position="251"/>
    </location>
</feature>
<dbReference type="InterPro" id="IPR052698">
    <property type="entry name" value="MoCofactor_Util/Proc"/>
</dbReference>
<evidence type="ECO:0000259" key="1">
    <source>
        <dbReference type="Pfam" id="PF02625"/>
    </source>
</evidence>
<reference evidence="3 4" key="1">
    <citation type="submission" date="2018-05" db="EMBL/GenBank/DDBJ databases">
        <title>A metagenomic window into the 2 km-deep terrestrial subsurface aquifer revealed taxonomically and functionally diverse microbial community comprising novel uncultured bacterial lineages.</title>
        <authorList>
            <person name="Kadnikov V.V."/>
            <person name="Mardanov A.V."/>
            <person name="Beletsky A.V."/>
            <person name="Banks D."/>
            <person name="Pimenov N.V."/>
            <person name="Frank Y.A."/>
            <person name="Karnachuk O.V."/>
            <person name="Ravin N.V."/>
        </authorList>
    </citation>
    <scope>NUCLEOTIDE SEQUENCE [LARGE SCALE GENOMIC DNA]</scope>
    <source>
        <strain evidence="3">BY</strain>
    </source>
</reference>
<evidence type="ECO:0000313" key="4">
    <source>
        <dbReference type="Proteomes" id="UP000262583"/>
    </source>
</evidence>
<dbReference type="KEGG" id="schv:BRCON_2647"/>
<organism evidence="3 4">
    <name type="scientific">Sumerlaea chitinivorans</name>
    <dbReference type="NCBI Taxonomy" id="2250252"/>
    <lineage>
        <taxon>Bacteria</taxon>
        <taxon>Candidatus Sumerlaeota</taxon>
        <taxon>Candidatus Sumerlaeia</taxon>
        <taxon>Candidatus Sumerlaeales</taxon>
        <taxon>Candidatus Sumerlaeaceae</taxon>
        <taxon>Candidatus Sumerlaea</taxon>
    </lineage>
</organism>
<dbReference type="Gene3D" id="3.40.50.720">
    <property type="entry name" value="NAD(P)-binding Rossmann-like Domain"/>
    <property type="match status" value="1"/>
</dbReference>
<gene>
    <name evidence="3" type="ORF">BRCON_2647</name>
</gene>
<dbReference type="PANTHER" id="PTHR30388:SF6">
    <property type="entry name" value="XANTHINE DEHYDROGENASE SUBUNIT A-RELATED"/>
    <property type="match status" value="1"/>
</dbReference>
<name>A0A2Z4Y936_SUMC1</name>